<feature type="non-terminal residue" evidence="6">
    <location>
        <position position="1"/>
    </location>
</feature>
<keyword evidence="3 4" id="KW-0904">Protein phosphatase</keyword>
<organism evidence="6">
    <name type="scientific">Trepomonas sp. PC1</name>
    <dbReference type="NCBI Taxonomy" id="1076344"/>
    <lineage>
        <taxon>Eukaryota</taxon>
        <taxon>Metamonada</taxon>
        <taxon>Diplomonadida</taxon>
        <taxon>Hexamitidae</taxon>
        <taxon>Hexamitinae</taxon>
        <taxon>Trepomonas</taxon>
    </lineage>
</organism>
<dbReference type="PANTHER" id="PTHR13832:SF827">
    <property type="entry name" value="PROTEIN PHOSPHATASE 1L"/>
    <property type="match status" value="1"/>
</dbReference>
<dbReference type="Gene3D" id="3.60.40.10">
    <property type="entry name" value="PPM-type phosphatase domain"/>
    <property type="match status" value="1"/>
</dbReference>
<protein>
    <submittedName>
        <fullName evidence="6">Protein phosphatase 2C</fullName>
    </submittedName>
</protein>
<proteinExistence type="inferred from homology"/>
<evidence type="ECO:0000256" key="1">
    <source>
        <dbReference type="ARBA" id="ARBA00022723"/>
    </source>
</evidence>
<dbReference type="InterPro" id="IPR001932">
    <property type="entry name" value="PPM-type_phosphatase-like_dom"/>
</dbReference>
<dbReference type="CDD" id="cd00143">
    <property type="entry name" value="PP2Cc"/>
    <property type="match status" value="1"/>
</dbReference>
<dbReference type="SMART" id="SM00332">
    <property type="entry name" value="PP2Cc"/>
    <property type="match status" value="1"/>
</dbReference>
<dbReference type="Pfam" id="PF00481">
    <property type="entry name" value="PP2C"/>
    <property type="match status" value="1"/>
</dbReference>
<dbReference type="GO" id="GO:0046872">
    <property type="term" value="F:metal ion binding"/>
    <property type="evidence" value="ECO:0007669"/>
    <property type="project" value="UniProtKB-KW"/>
</dbReference>
<dbReference type="PROSITE" id="PS01032">
    <property type="entry name" value="PPM_1"/>
    <property type="match status" value="1"/>
</dbReference>
<feature type="domain" description="PPM-type phosphatase" evidence="5">
    <location>
        <begin position="7"/>
        <end position="312"/>
    </location>
</feature>
<sequence>VPFCGGSYGHSSILGGRKDNEDAELFYQMKFDNCDIKILAVFDGHGGDQVSKMCKQQFVPIFQGFLQNQPSKQQLLEQFPEISYFEDKINDDIFQLCLIATFMKLDQSTQEEMMGTTAGVCLIIDNKQLYTAHCGDARILFVDNNQLFSTSDHKIQSEAIRIEKFGGQIFNGRLMGTIAVARAIGDHGFKSSGLSAFPEVNKYEITNLKFAFIGCDGVFDVLSSEIVSDMIQLQPSTDEIINQAVKQMLNCEHDDAEETLIGAQKIFRAPFNKTYINCTEEMTTVQKLAHIVTKTALFYGSQDNISCVLFVNGEVEAKSEEKQSNLEVQDTKDSTEPKVREMVFVSNSDFKNSELEKSQTKIQTVEISDENKEKQFAYISQNDDSGVLGIELSQMDEDQVNEAKNEDVPETYEMQQDGQNMVLITQSNHAETQSSENQQLVTITADQIDVAEFQEQQPIKEMVSEDLNQRMIECQEKYEKGMEQAEAIIKILKSDEQ</sequence>
<reference evidence="6" key="1">
    <citation type="submission" date="2015-07" db="EMBL/GenBank/DDBJ databases">
        <title>Adaptation to a free-living lifestyle via gene acquisitions in the diplomonad Trepomonas sp. PC1.</title>
        <authorList>
            <person name="Xu F."/>
            <person name="Jerlstrom-Hultqvist J."/>
            <person name="Kolisko M."/>
            <person name="Simpson A.G.B."/>
            <person name="Roger A.J."/>
            <person name="Svard S.G."/>
            <person name="Andersson J.O."/>
        </authorList>
    </citation>
    <scope>NUCLEOTIDE SEQUENCE</scope>
    <source>
        <strain evidence="6">PC1</strain>
    </source>
</reference>
<evidence type="ECO:0000256" key="2">
    <source>
        <dbReference type="ARBA" id="ARBA00022801"/>
    </source>
</evidence>
<comment type="similarity">
    <text evidence="4">Belongs to the PP2C family.</text>
</comment>
<dbReference type="EMBL" id="GDID01000110">
    <property type="protein sequence ID" value="JAP96496.1"/>
    <property type="molecule type" value="Transcribed_RNA"/>
</dbReference>
<keyword evidence="2 4" id="KW-0378">Hydrolase</keyword>
<dbReference type="AlphaFoldDB" id="A0A146KME1"/>
<dbReference type="SUPFAM" id="SSF81606">
    <property type="entry name" value="PP2C-like"/>
    <property type="match status" value="1"/>
</dbReference>
<name>A0A146KME1_9EUKA</name>
<dbReference type="PROSITE" id="PS51746">
    <property type="entry name" value="PPM_2"/>
    <property type="match status" value="1"/>
</dbReference>
<dbReference type="GO" id="GO:0004722">
    <property type="term" value="F:protein serine/threonine phosphatase activity"/>
    <property type="evidence" value="ECO:0007669"/>
    <property type="project" value="InterPro"/>
</dbReference>
<gene>
    <name evidence="6" type="ORF">TPC1_10149</name>
</gene>
<dbReference type="PANTHER" id="PTHR13832">
    <property type="entry name" value="PROTEIN PHOSPHATASE 2C"/>
    <property type="match status" value="1"/>
</dbReference>
<evidence type="ECO:0000256" key="4">
    <source>
        <dbReference type="RuleBase" id="RU003465"/>
    </source>
</evidence>
<dbReference type="InterPro" id="IPR015655">
    <property type="entry name" value="PP2C"/>
</dbReference>
<keyword evidence="1" id="KW-0479">Metal-binding</keyword>
<evidence type="ECO:0000259" key="5">
    <source>
        <dbReference type="PROSITE" id="PS51746"/>
    </source>
</evidence>
<accession>A0A146KME1</accession>
<dbReference type="InterPro" id="IPR000222">
    <property type="entry name" value="PP2C_BS"/>
</dbReference>
<dbReference type="InterPro" id="IPR036457">
    <property type="entry name" value="PPM-type-like_dom_sf"/>
</dbReference>
<evidence type="ECO:0000313" key="6">
    <source>
        <dbReference type="EMBL" id="JAP96496.1"/>
    </source>
</evidence>
<evidence type="ECO:0000256" key="3">
    <source>
        <dbReference type="ARBA" id="ARBA00022912"/>
    </source>
</evidence>